<dbReference type="InterPro" id="IPR001307">
    <property type="entry name" value="Thiosulphate_STrfase_CS"/>
</dbReference>
<evidence type="ECO:0000259" key="3">
    <source>
        <dbReference type="PROSITE" id="PS50206"/>
    </source>
</evidence>
<keyword evidence="2" id="KW-0677">Repeat</keyword>
<accession>A0ABP7S8G9</accession>
<name>A0ABP7S8G9_9BACT</name>
<dbReference type="Pfam" id="PF00581">
    <property type="entry name" value="Rhodanese"/>
    <property type="match status" value="2"/>
</dbReference>
<dbReference type="CDD" id="cd01449">
    <property type="entry name" value="TST_Repeat_2"/>
    <property type="match status" value="1"/>
</dbReference>
<dbReference type="EMBL" id="BAABDJ010000017">
    <property type="protein sequence ID" value="GAA4008085.1"/>
    <property type="molecule type" value="Genomic_DNA"/>
</dbReference>
<dbReference type="InterPro" id="IPR045078">
    <property type="entry name" value="TST/MPST-like"/>
</dbReference>
<protein>
    <submittedName>
        <fullName evidence="4">Sulfurtransferase</fullName>
    </submittedName>
</protein>
<dbReference type="InterPro" id="IPR001763">
    <property type="entry name" value="Rhodanese-like_dom"/>
</dbReference>
<reference evidence="5" key="1">
    <citation type="journal article" date="2019" name="Int. J. Syst. Evol. Microbiol.">
        <title>The Global Catalogue of Microorganisms (GCM) 10K type strain sequencing project: providing services to taxonomists for standard genome sequencing and annotation.</title>
        <authorList>
            <consortium name="The Broad Institute Genomics Platform"/>
            <consortium name="The Broad Institute Genome Sequencing Center for Infectious Disease"/>
            <person name="Wu L."/>
            <person name="Ma J."/>
        </authorList>
    </citation>
    <scope>NUCLEOTIDE SEQUENCE [LARGE SCALE GENOMIC DNA]</scope>
    <source>
        <strain evidence="5">JCM 17224</strain>
    </source>
</reference>
<dbReference type="CDD" id="cd01448">
    <property type="entry name" value="TST_Repeat_1"/>
    <property type="match status" value="1"/>
</dbReference>
<dbReference type="Gene3D" id="3.40.250.10">
    <property type="entry name" value="Rhodanese-like domain"/>
    <property type="match status" value="2"/>
</dbReference>
<gene>
    <name evidence="4" type="ORF">GCM10022408_20250</name>
</gene>
<evidence type="ECO:0000256" key="2">
    <source>
        <dbReference type="ARBA" id="ARBA00022737"/>
    </source>
</evidence>
<feature type="domain" description="Rhodanese" evidence="3">
    <location>
        <begin position="168"/>
        <end position="281"/>
    </location>
</feature>
<organism evidence="4 5">
    <name type="scientific">Hymenobacter fastidiosus</name>
    <dbReference type="NCBI Taxonomy" id="486264"/>
    <lineage>
        <taxon>Bacteria</taxon>
        <taxon>Pseudomonadati</taxon>
        <taxon>Bacteroidota</taxon>
        <taxon>Cytophagia</taxon>
        <taxon>Cytophagales</taxon>
        <taxon>Hymenobacteraceae</taxon>
        <taxon>Hymenobacter</taxon>
    </lineage>
</organism>
<evidence type="ECO:0000313" key="5">
    <source>
        <dbReference type="Proteomes" id="UP001500567"/>
    </source>
</evidence>
<dbReference type="PANTHER" id="PTHR11364:SF27">
    <property type="entry name" value="SULFURTRANSFERASE"/>
    <property type="match status" value="1"/>
</dbReference>
<dbReference type="PROSITE" id="PS00380">
    <property type="entry name" value="RHODANESE_1"/>
    <property type="match status" value="1"/>
</dbReference>
<proteinExistence type="predicted"/>
<dbReference type="SMART" id="SM00450">
    <property type="entry name" value="RHOD"/>
    <property type="match status" value="2"/>
</dbReference>
<dbReference type="PANTHER" id="PTHR11364">
    <property type="entry name" value="THIOSULFATE SULFERTANSFERASE"/>
    <property type="match status" value="1"/>
</dbReference>
<dbReference type="Proteomes" id="UP001500567">
    <property type="component" value="Unassembled WGS sequence"/>
</dbReference>
<keyword evidence="1" id="KW-0808">Transferase</keyword>
<keyword evidence="5" id="KW-1185">Reference proteome</keyword>
<sequence length="283" mass="29939">MLKPMLPVLTAPELRHRQATESVVVIDARSGPEARSRYQAGHLPGAQFVDLETDLARPTANAAHGGRHPLPPLAEFARLLGQLGIGPTTRVVVYDDKNGANAAARFWWMLRSAGHAAVQVLDGGLPAALTAGFGISAGVVVSQPVAPYPVGEWQLPTAPTAEVQHASKTGHSLIIDVREAFRYRGEAEPIDLVAGHIPGAVNVPFSTNLDAAGQFLPPAALREKYAAVVGTRAPEQVIVHCGSGVTACHTLLAFAQAGLGVPKLYVGSWSEWSRHDFPRATSE</sequence>
<dbReference type="PROSITE" id="PS50206">
    <property type="entry name" value="RHODANESE_3"/>
    <property type="match status" value="2"/>
</dbReference>
<comment type="caution">
    <text evidence="4">The sequence shown here is derived from an EMBL/GenBank/DDBJ whole genome shotgun (WGS) entry which is preliminary data.</text>
</comment>
<dbReference type="InterPro" id="IPR036873">
    <property type="entry name" value="Rhodanese-like_dom_sf"/>
</dbReference>
<dbReference type="SUPFAM" id="SSF52821">
    <property type="entry name" value="Rhodanese/Cell cycle control phosphatase"/>
    <property type="match status" value="2"/>
</dbReference>
<feature type="domain" description="Rhodanese" evidence="3">
    <location>
        <begin position="19"/>
        <end position="137"/>
    </location>
</feature>
<evidence type="ECO:0000256" key="1">
    <source>
        <dbReference type="ARBA" id="ARBA00022679"/>
    </source>
</evidence>
<evidence type="ECO:0000313" key="4">
    <source>
        <dbReference type="EMBL" id="GAA4008085.1"/>
    </source>
</evidence>